<dbReference type="EMBL" id="UINC01069271">
    <property type="protein sequence ID" value="SVC02512.1"/>
    <property type="molecule type" value="Genomic_DNA"/>
</dbReference>
<dbReference type="AlphaFoldDB" id="A0A382ITH5"/>
<evidence type="ECO:0000313" key="1">
    <source>
        <dbReference type="EMBL" id="SVC02512.1"/>
    </source>
</evidence>
<gene>
    <name evidence="1" type="ORF">METZ01_LOCUS255366</name>
</gene>
<protein>
    <submittedName>
        <fullName evidence="1">Uncharacterized protein</fullName>
    </submittedName>
</protein>
<sequence length="27" mass="2926">MLLLDASICMAFLVGEFGDRVLGVVKK</sequence>
<proteinExistence type="predicted"/>
<accession>A0A382ITH5</accession>
<reference evidence="1" key="1">
    <citation type="submission" date="2018-05" db="EMBL/GenBank/DDBJ databases">
        <authorList>
            <person name="Lanie J.A."/>
            <person name="Ng W.-L."/>
            <person name="Kazmierczak K.M."/>
            <person name="Andrzejewski T.M."/>
            <person name="Davidsen T.M."/>
            <person name="Wayne K.J."/>
            <person name="Tettelin H."/>
            <person name="Glass J.I."/>
            <person name="Rusch D."/>
            <person name="Podicherti R."/>
            <person name="Tsui H.-C.T."/>
            <person name="Winkler M.E."/>
        </authorList>
    </citation>
    <scope>NUCLEOTIDE SEQUENCE</scope>
</reference>
<organism evidence="1">
    <name type="scientific">marine metagenome</name>
    <dbReference type="NCBI Taxonomy" id="408172"/>
    <lineage>
        <taxon>unclassified sequences</taxon>
        <taxon>metagenomes</taxon>
        <taxon>ecological metagenomes</taxon>
    </lineage>
</organism>
<name>A0A382ITH5_9ZZZZ</name>